<accession>A0AAV1L9F8</accession>
<comment type="caution">
    <text evidence="1">The sequence shown here is derived from an EMBL/GenBank/DDBJ whole genome shotgun (WGS) entry which is preliminary data.</text>
</comment>
<dbReference type="EMBL" id="CAVLGL010000086">
    <property type="protein sequence ID" value="CAK1591004.1"/>
    <property type="molecule type" value="Genomic_DNA"/>
</dbReference>
<name>A0AAV1L9F8_9NEOP</name>
<reference evidence="1 2" key="1">
    <citation type="submission" date="2023-11" db="EMBL/GenBank/DDBJ databases">
        <authorList>
            <person name="Hedman E."/>
            <person name="Englund M."/>
            <person name="Stromberg M."/>
            <person name="Nyberg Akerstrom W."/>
            <person name="Nylinder S."/>
            <person name="Jareborg N."/>
            <person name="Kallberg Y."/>
            <person name="Kronander E."/>
        </authorList>
    </citation>
    <scope>NUCLEOTIDE SEQUENCE [LARGE SCALE GENOMIC DNA]</scope>
</reference>
<dbReference type="Proteomes" id="UP001314205">
    <property type="component" value="Unassembled WGS sequence"/>
</dbReference>
<dbReference type="PANTHER" id="PTHR47331">
    <property type="entry name" value="PHD-TYPE DOMAIN-CONTAINING PROTEIN"/>
    <property type="match status" value="1"/>
</dbReference>
<organism evidence="1 2">
    <name type="scientific">Parnassius mnemosyne</name>
    <name type="common">clouded apollo</name>
    <dbReference type="NCBI Taxonomy" id="213953"/>
    <lineage>
        <taxon>Eukaryota</taxon>
        <taxon>Metazoa</taxon>
        <taxon>Ecdysozoa</taxon>
        <taxon>Arthropoda</taxon>
        <taxon>Hexapoda</taxon>
        <taxon>Insecta</taxon>
        <taxon>Pterygota</taxon>
        <taxon>Neoptera</taxon>
        <taxon>Endopterygota</taxon>
        <taxon>Lepidoptera</taxon>
        <taxon>Glossata</taxon>
        <taxon>Ditrysia</taxon>
        <taxon>Papilionoidea</taxon>
        <taxon>Papilionidae</taxon>
        <taxon>Parnassiinae</taxon>
        <taxon>Parnassini</taxon>
        <taxon>Parnassius</taxon>
        <taxon>Driopa</taxon>
    </lineage>
</organism>
<evidence type="ECO:0000313" key="2">
    <source>
        <dbReference type="Proteomes" id="UP001314205"/>
    </source>
</evidence>
<sequence>MLSCLVLNELTARLPNTPVDIKSVKLPKNIQLADPMFYQPAAIDVLIGAGLFCDILGNEQRSLGPNNPKLRSSQLGWIISGPINSAVSSNRIHCNHAIVSSSQNENIEQLVSKFWELEEVPKKSIISEDESECERHFLANTIRDEEGRFCVKLPLKESVDCLGDITRQKTFVANRISEILEHASPLSWRYVPTDLNPADFISREVNAKNIMSLSLWWSGPTFLLENEIKWPVLNAKESDPLPELKVHSVIISEPFLDFERYSSLNKLQRLFSYVQRFIFNTKIAMRNAQVY</sequence>
<dbReference type="AlphaFoldDB" id="A0AAV1L9F8"/>
<proteinExistence type="predicted"/>
<evidence type="ECO:0008006" key="3">
    <source>
        <dbReference type="Google" id="ProtNLM"/>
    </source>
</evidence>
<keyword evidence="2" id="KW-1185">Reference proteome</keyword>
<protein>
    <recommendedName>
        <fullName evidence="3">Peptidase aspartic putative domain-containing protein</fullName>
    </recommendedName>
</protein>
<evidence type="ECO:0000313" key="1">
    <source>
        <dbReference type="EMBL" id="CAK1591004.1"/>
    </source>
</evidence>
<gene>
    <name evidence="1" type="ORF">PARMNEM_LOCUS11296</name>
</gene>
<dbReference type="PANTHER" id="PTHR47331:SF1">
    <property type="entry name" value="GAG-LIKE PROTEIN"/>
    <property type="match status" value="1"/>
</dbReference>